<keyword evidence="2" id="KW-1185">Reference proteome</keyword>
<dbReference type="GO" id="GO:0003700">
    <property type="term" value="F:DNA-binding transcription factor activity"/>
    <property type="evidence" value="ECO:0007669"/>
    <property type="project" value="InterPro"/>
</dbReference>
<dbReference type="Proteomes" id="UP000248926">
    <property type="component" value="Unassembled WGS sequence"/>
</dbReference>
<organism evidence="1 2">
    <name type="scientific">Dyella jiangningensis</name>
    <dbReference type="NCBI Taxonomy" id="1379159"/>
    <lineage>
        <taxon>Bacteria</taxon>
        <taxon>Pseudomonadati</taxon>
        <taxon>Pseudomonadota</taxon>
        <taxon>Gammaproteobacteria</taxon>
        <taxon>Lysobacterales</taxon>
        <taxon>Rhodanobacteraceae</taxon>
        <taxon>Dyella</taxon>
    </lineage>
</organism>
<dbReference type="SUPFAM" id="SSF46785">
    <property type="entry name" value="Winged helix' DNA-binding domain"/>
    <property type="match status" value="1"/>
</dbReference>
<name>A0A328PC45_9GAMM</name>
<dbReference type="InterPro" id="IPR036390">
    <property type="entry name" value="WH_DNA-bd_sf"/>
</dbReference>
<proteinExistence type="predicted"/>
<reference evidence="1 2" key="1">
    <citation type="journal article" date="2018" name="Genet. Mol. Biol.">
        <title>The genome sequence of Dyella jiangningensis FCAV SCS01 from a lignocellulose-decomposing microbial consortium metagenome reveals potential for biotechnological applications.</title>
        <authorList>
            <person name="Desiderato J.G."/>
            <person name="Alvarenga D.O."/>
            <person name="Constancio M.T.L."/>
            <person name="Alves L.M.C."/>
            <person name="Varani A.M."/>
        </authorList>
    </citation>
    <scope>NUCLEOTIDE SEQUENCE [LARGE SCALE GENOMIC DNA]</scope>
    <source>
        <strain evidence="1 2">FCAV SCS01</strain>
    </source>
</reference>
<dbReference type="InterPro" id="IPR002481">
    <property type="entry name" value="FUR"/>
</dbReference>
<protein>
    <recommendedName>
        <fullName evidence="3">Fur family transcriptional regulator</fullName>
    </recommendedName>
</protein>
<evidence type="ECO:0008006" key="3">
    <source>
        <dbReference type="Google" id="ProtNLM"/>
    </source>
</evidence>
<dbReference type="InterPro" id="IPR036388">
    <property type="entry name" value="WH-like_DNA-bd_sf"/>
</dbReference>
<evidence type="ECO:0000313" key="2">
    <source>
        <dbReference type="Proteomes" id="UP000248926"/>
    </source>
</evidence>
<dbReference type="EMBL" id="NFZS01000001">
    <property type="protein sequence ID" value="RAO77835.1"/>
    <property type="molecule type" value="Genomic_DNA"/>
</dbReference>
<dbReference type="RefSeq" id="WP_111982265.1">
    <property type="nucleotide sequence ID" value="NZ_NFZS01000001.1"/>
</dbReference>
<evidence type="ECO:0000313" key="1">
    <source>
        <dbReference type="EMBL" id="RAO77835.1"/>
    </source>
</evidence>
<dbReference type="AlphaFoldDB" id="A0A328PC45"/>
<gene>
    <name evidence="1" type="ORF">CA260_08260</name>
</gene>
<sequence length="129" mass="13909">MPERTPAALPDAHAALAQAGLRPTPPRLAIWQVLHEANDEPDAVDVLRRAQSLEPRTSLGTVYRFLRELELLGLATSQPVSHERSRWRLADTAAGRGSPRQQAAVAAIAQLAAAFGYTLVPSTGRAQAR</sequence>
<dbReference type="Gene3D" id="1.10.10.10">
    <property type="entry name" value="Winged helix-like DNA-binding domain superfamily/Winged helix DNA-binding domain"/>
    <property type="match status" value="1"/>
</dbReference>
<dbReference type="OrthoDB" id="5954807at2"/>
<accession>A0A328PC45</accession>
<comment type="caution">
    <text evidence="1">The sequence shown here is derived from an EMBL/GenBank/DDBJ whole genome shotgun (WGS) entry which is preliminary data.</text>
</comment>
<dbReference type="Pfam" id="PF01475">
    <property type="entry name" value="FUR"/>
    <property type="match status" value="1"/>
</dbReference>